<proteinExistence type="predicted"/>
<gene>
    <name evidence="1" type="ORF">NON19_05210</name>
</gene>
<dbReference type="EMBL" id="JANFNH010000003">
    <property type="protein sequence ID" value="MCQ4041438.1"/>
    <property type="molecule type" value="Genomic_DNA"/>
</dbReference>
<dbReference type="PANTHER" id="PTHR36849">
    <property type="entry name" value="CYTOPLASMIC PROTEIN-RELATED"/>
    <property type="match status" value="1"/>
</dbReference>
<evidence type="ECO:0000313" key="2">
    <source>
        <dbReference type="Proteomes" id="UP001206206"/>
    </source>
</evidence>
<accession>A0ABT1P7V1</accession>
<protein>
    <submittedName>
        <fullName evidence="1">DUF488 family protein</fullName>
    </submittedName>
</protein>
<sequence length="164" mass="17787">MSDVRVHSIGERPRPTRGVRVLVERSLPVTWARAPVRPDVWFPALAPSASLRQRYPATEWAFGEFADRYAAELDEPGRQAQYQLLRDLAADGPVVLLVSASPAHLTHAAVLACRLRRPVRAARPPEPEGGDPACWAGLVCPECGRIPDASTAVTCWSCQAVTAG</sequence>
<dbReference type="PANTHER" id="PTHR36849:SF1">
    <property type="entry name" value="CYTOPLASMIC PROTEIN"/>
    <property type="match status" value="1"/>
</dbReference>
<organism evidence="1 2">
    <name type="scientific">Streptantibioticus rubrisoli</name>
    <dbReference type="NCBI Taxonomy" id="1387313"/>
    <lineage>
        <taxon>Bacteria</taxon>
        <taxon>Bacillati</taxon>
        <taxon>Actinomycetota</taxon>
        <taxon>Actinomycetes</taxon>
        <taxon>Kitasatosporales</taxon>
        <taxon>Streptomycetaceae</taxon>
        <taxon>Streptantibioticus</taxon>
    </lineage>
</organism>
<name>A0ABT1P7V1_9ACTN</name>
<reference evidence="1 2" key="1">
    <citation type="submission" date="2022-06" db="EMBL/GenBank/DDBJ databases">
        <title>Draft genome sequence of type strain Streptomyces rubrisoli DSM 42083.</title>
        <authorList>
            <person name="Duangmal K."/>
            <person name="Klaysubun C."/>
        </authorList>
    </citation>
    <scope>NUCLEOTIDE SEQUENCE [LARGE SCALE GENOMIC DNA]</scope>
    <source>
        <strain evidence="1 2">DSM 42083</strain>
    </source>
</reference>
<evidence type="ECO:0000313" key="1">
    <source>
        <dbReference type="EMBL" id="MCQ4041438.1"/>
    </source>
</evidence>
<dbReference type="RefSeq" id="WP_255925427.1">
    <property type="nucleotide sequence ID" value="NZ_JANFNH010000003.1"/>
</dbReference>
<comment type="caution">
    <text evidence="1">The sequence shown here is derived from an EMBL/GenBank/DDBJ whole genome shotgun (WGS) entry which is preliminary data.</text>
</comment>
<keyword evidence="2" id="KW-1185">Reference proteome</keyword>
<dbReference type="InterPro" id="IPR052552">
    <property type="entry name" value="YeaO-like"/>
</dbReference>
<dbReference type="Proteomes" id="UP001206206">
    <property type="component" value="Unassembled WGS sequence"/>
</dbReference>
<dbReference type="Pfam" id="PF22752">
    <property type="entry name" value="DUF488-N3i"/>
    <property type="match status" value="1"/>
</dbReference>